<reference evidence="1" key="1">
    <citation type="journal article" date="2021" name="PeerJ">
        <title>Extensive microbial diversity within the chicken gut microbiome revealed by metagenomics and culture.</title>
        <authorList>
            <person name="Gilroy R."/>
            <person name="Ravi A."/>
            <person name="Getino M."/>
            <person name="Pursley I."/>
            <person name="Horton D.L."/>
            <person name="Alikhan N.F."/>
            <person name="Baker D."/>
            <person name="Gharbi K."/>
            <person name="Hall N."/>
            <person name="Watson M."/>
            <person name="Adriaenssens E.M."/>
            <person name="Foster-Nyarko E."/>
            <person name="Jarju S."/>
            <person name="Secka A."/>
            <person name="Antonio M."/>
            <person name="Oren A."/>
            <person name="Chaudhuri R.R."/>
            <person name="La Ragione R."/>
            <person name="Hildebrand F."/>
            <person name="Pallen M.J."/>
        </authorList>
    </citation>
    <scope>NUCLEOTIDE SEQUENCE</scope>
    <source>
        <strain evidence="1">CHK33-5263</strain>
    </source>
</reference>
<proteinExistence type="predicted"/>
<accession>A0A9D2DWB5</accession>
<dbReference type="AlphaFoldDB" id="A0A9D2DWB5"/>
<organism evidence="1 2">
    <name type="scientific">Candidatus Gallimonas intestinigallinarum</name>
    <dbReference type="NCBI Taxonomy" id="2838604"/>
    <lineage>
        <taxon>Bacteria</taxon>
        <taxon>Bacillati</taxon>
        <taxon>Bacillota</taxon>
        <taxon>Clostridia</taxon>
        <taxon>Candidatus Gallimonas</taxon>
    </lineage>
</organism>
<name>A0A9D2DWB5_9FIRM</name>
<evidence type="ECO:0000313" key="2">
    <source>
        <dbReference type="Proteomes" id="UP000824044"/>
    </source>
</evidence>
<comment type="caution">
    <text evidence="1">The sequence shown here is derived from an EMBL/GenBank/DDBJ whole genome shotgun (WGS) entry which is preliminary data.</text>
</comment>
<reference evidence="1" key="2">
    <citation type="submission" date="2021-04" db="EMBL/GenBank/DDBJ databases">
        <authorList>
            <person name="Gilroy R."/>
        </authorList>
    </citation>
    <scope>NUCLEOTIDE SEQUENCE</scope>
    <source>
        <strain evidence="1">CHK33-5263</strain>
    </source>
</reference>
<protein>
    <submittedName>
        <fullName evidence="1">Uncharacterized protein</fullName>
    </submittedName>
</protein>
<dbReference type="EMBL" id="DXBS01000041">
    <property type="protein sequence ID" value="HIZ24198.1"/>
    <property type="molecule type" value="Genomic_DNA"/>
</dbReference>
<dbReference type="Proteomes" id="UP000824044">
    <property type="component" value="Unassembled WGS sequence"/>
</dbReference>
<sequence>MRSEIAEYKAVEEAAQKFVRSVAEGNSKYARELFIGEAVLFGYLKSIPERAI</sequence>
<gene>
    <name evidence="1" type="ORF">H9812_01820</name>
</gene>
<evidence type="ECO:0000313" key="1">
    <source>
        <dbReference type="EMBL" id="HIZ24198.1"/>
    </source>
</evidence>